<evidence type="ECO:0000313" key="2">
    <source>
        <dbReference type="Proteomes" id="UP000265800"/>
    </source>
</evidence>
<evidence type="ECO:0000313" key="1">
    <source>
        <dbReference type="EMBL" id="RIH86531.1"/>
    </source>
</evidence>
<sequence length="264" mass="29958">MIIVKENTKSLFIPLCYTKGMGRIPAAVLLFCVALAQVSPEAAQWLERARNALGGAALANLRTYREVTTHIYYTPDGKEESRIVTLLLVDFTNGRVRLEIYDPESLNQPRPIPLALQQYSPKESFFWSRETSLRPLPLREREILRSSLFTGWLGLKYGREGREGARLAEGALRERRGRLLTVRTQGWESTYLLTPEGLPLGERLRIPGVGESITFFSEYKTIQGVRLPQRWENYVDGVLAARGEVVEAEINPAFSEADFFKPLQ</sequence>
<keyword evidence="2" id="KW-1185">Reference proteome</keyword>
<name>A0A399EWB6_9DEIN</name>
<reference evidence="1 2" key="1">
    <citation type="submission" date="2018-08" db="EMBL/GenBank/DDBJ databases">
        <title>Meiothermus luteus KCTC 52599 genome sequencing project.</title>
        <authorList>
            <person name="Da Costa M.S."/>
            <person name="Albuquerque L."/>
            <person name="Raposo P."/>
            <person name="Froufe H.J.C."/>
            <person name="Barroso C.S."/>
            <person name="Egas C."/>
        </authorList>
    </citation>
    <scope>NUCLEOTIDE SEQUENCE [LARGE SCALE GENOMIC DNA]</scope>
    <source>
        <strain evidence="1 2">KCTC 52599</strain>
    </source>
</reference>
<dbReference type="AlphaFoldDB" id="A0A399EWB6"/>
<gene>
    <name evidence="1" type="ORF">Mlute_01236</name>
</gene>
<proteinExistence type="predicted"/>
<dbReference type="EMBL" id="QWKZ01000031">
    <property type="protein sequence ID" value="RIH86531.1"/>
    <property type="molecule type" value="Genomic_DNA"/>
</dbReference>
<accession>A0A399EWB6</accession>
<dbReference type="Proteomes" id="UP000265800">
    <property type="component" value="Unassembled WGS sequence"/>
</dbReference>
<protein>
    <recommendedName>
        <fullName evidence="3">Outer membrane lipoprotein-sorting protein</fullName>
    </recommendedName>
</protein>
<organism evidence="1 2">
    <name type="scientific">Meiothermus luteus</name>
    <dbReference type="NCBI Taxonomy" id="2026184"/>
    <lineage>
        <taxon>Bacteria</taxon>
        <taxon>Thermotogati</taxon>
        <taxon>Deinococcota</taxon>
        <taxon>Deinococci</taxon>
        <taxon>Thermales</taxon>
        <taxon>Thermaceae</taxon>
        <taxon>Meiothermus</taxon>
    </lineage>
</organism>
<evidence type="ECO:0008006" key="3">
    <source>
        <dbReference type="Google" id="ProtNLM"/>
    </source>
</evidence>
<comment type="caution">
    <text evidence="1">The sequence shown here is derived from an EMBL/GenBank/DDBJ whole genome shotgun (WGS) entry which is preliminary data.</text>
</comment>